<accession>A0A918YVK0</accession>
<dbReference type="EMBL" id="BNBO01000089">
    <property type="protein sequence ID" value="GHE26049.1"/>
    <property type="molecule type" value="Genomic_DNA"/>
</dbReference>
<keyword evidence="2" id="KW-1185">Reference proteome</keyword>
<name>A0A918YVK0_9ACTN</name>
<proteinExistence type="predicted"/>
<organism evidence="1 2">
    <name type="scientific">Kitasatospora indigofera</name>
    <dbReference type="NCBI Taxonomy" id="67307"/>
    <lineage>
        <taxon>Bacteria</taxon>
        <taxon>Bacillati</taxon>
        <taxon>Actinomycetota</taxon>
        <taxon>Actinomycetes</taxon>
        <taxon>Kitasatosporales</taxon>
        <taxon>Streptomycetaceae</taxon>
        <taxon>Kitasatospora</taxon>
    </lineage>
</organism>
<protein>
    <submittedName>
        <fullName evidence="1">Uncharacterized protein</fullName>
    </submittedName>
</protein>
<sequence>MPGRPIDTGYGPEAPMPEFPADLRTLAAEALARIAADDSGLVSNWVESGDARRWLAMVAALRAVLDPPPASMDIPLFDLET</sequence>
<gene>
    <name evidence="1" type="ORF">GCM10018781_78050</name>
</gene>
<comment type="caution">
    <text evidence="1">The sequence shown here is derived from an EMBL/GenBank/DDBJ whole genome shotgun (WGS) entry which is preliminary data.</text>
</comment>
<dbReference type="Pfam" id="PF14078">
    <property type="entry name" value="DUF4259"/>
    <property type="match status" value="1"/>
</dbReference>
<dbReference type="Proteomes" id="UP000617734">
    <property type="component" value="Unassembled WGS sequence"/>
</dbReference>
<dbReference type="InterPro" id="IPR025355">
    <property type="entry name" value="DUF4259"/>
</dbReference>
<reference evidence="1" key="2">
    <citation type="submission" date="2020-09" db="EMBL/GenBank/DDBJ databases">
        <authorList>
            <person name="Sun Q."/>
            <person name="Ohkuma M."/>
        </authorList>
    </citation>
    <scope>NUCLEOTIDE SEQUENCE</scope>
    <source>
        <strain evidence="1">JCM 4646</strain>
    </source>
</reference>
<evidence type="ECO:0000313" key="2">
    <source>
        <dbReference type="Proteomes" id="UP000617734"/>
    </source>
</evidence>
<dbReference type="AlphaFoldDB" id="A0A918YVK0"/>
<evidence type="ECO:0000313" key="1">
    <source>
        <dbReference type="EMBL" id="GHE26049.1"/>
    </source>
</evidence>
<reference evidence="1" key="1">
    <citation type="journal article" date="2014" name="Int. J. Syst. Evol. Microbiol.">
        <title>Complete genome sequence of Corynebacterium casei LMG S-19264T (=DSM 44701T), isolated from a smear-ripened cheese.</title>
        <authorList>
            <consortium name="US DOE Joint Genome Institute (JGI-PGF)"/>
            <person name="Walter F."/>
            <person name="Albersmeier A."/>
            <person name="Kalinowski J."/>
            <person name="Ruckert C."/>
        </authorList>
    </citation>
    <scope>NUCLEOTIDE SEQUENCE</scope>
    <source>
        <strain evidence="1">JCM 4646</strain>
    </source>
</reference>